<dbReference type="PANTHER" id="PTHR42799">
    <property type="entry name" value="MITOCHONDRIAL PEPTIDE METHIONINE SULFOXIDE REDUCTASE"/>
    <property type="match status" value="1"/>
</dbReference>
<dbReference type="InterPro" id="IPR050162">
    <property type="entry name" value="MsrA_MetSO_reductase"/>
</dbReference>
<evidence type="ECO:0000256" key="1">
    <source>
        <dbReference type="ARBA" id="ARBA00005591"/>
    </source>
</evidence>
<evidence type="ECO:0000256" key="5">
    <source>
        <dbReference type="ARBA" id="ARBA00030643"/>
    </source>
</evidence>
<comment type="catalytic activity">
    <reaction evidence="6">
        <text>L-methionyl-[protein] + [thioredoxin]-disulfide + H2O = L-methionyl-(S)-S-oxide-[protein] + [thioredoxin]-dithiol</text>
        <dbReference type="Rhea" id="RHEA:14217"/>
        <dbReference type="Rhea" id="RHEA-COMP:10698"/>
        <dbReference type="Rhea" id="RHEA-COMP:10700"/>
        <dbReference type="Rhea" id="RHEA-COMP:12313"/>
        <dbReference type="Rhea" id="RHEA-COMP:12315"/>
        <dbReference type="ChEBI" id="CHEBI:15377"/>
        <dbReference type="ChEBI" id="CHEBI:16044"/>
        <dbReference type="ChEBI" id="CHEBI:29950"/>
        <dbReference type="ChEBI" id="CHEBI:44120"/>
        <dbReference type="ChEBI" id="CHEBI:50058"/>
        <dbReference type="EC" id="1.8.4.11"/>
    </reaction>
</comment>
<evidence type="ECO:0000256" key="3">
    <source>
        <dbReference type="ARBA" id="ARBA00023002"/>
    </source>
</evidence>
<evidence type="ECO:0000259" key="8">
    <source>
        <dbReference type="Pfam" id="PF01625"/>
    </source>
</evidence>
<dbReference type="HAMAP" id="MF_01401">
    <property type="entry name" value="MsrA"/>
    <property type="match status" value="1"/>
</dbReference>
<protein>
    <recommendedName>
        <fullName evidence="2">peptide-methionine (S)-S-oxide reductase</fullName>
        <ecNumber evidence="2">1.8.4.11</ecNumber>
    </recommendedName>
    <alternativeName>
        <fullName evidence="5">Peptide-methionine (S)-S-oxide reductase</fullName>
    </alternativeName>
    <alternativeName>
        <fullName evidence="4">Protein-methionine-S-oxide reductase</fullName>
    </alternativeName>
</protein>
<dbReference type="Gene3D" id="3.30.1060.10">
    <property type="entry name" value="Peptide methionine sulphoxide reductase MsrA"/>
    <property type="match status" value="1"/>
</dbReference>
<evidence type="ECO:0000313" key="9">
    <source>
        <dbReference type="EMBL" id="CUS24200.1"/>
    </source>
</evidence>
<dbReference type="InterPro" id="IPR002569">
    <property type="entry name" value="Met_Sox_Rdtase_MsrA_dom"/>
</dbReference>
<feature type="domain" description="Peptide methionine sulphoxide reductase MsrA" evidence="8">
    <location>
        <begin position="20"/>
        <end position="175"/>
    </location>
</feature>
<keyword evidence="3" id="KW-0560">Oxidoreductase</keyword>
<comment type="similarity">
    <text evidence="1">Belongs to the MsrA Met sulfoxide reductase family.</text>
</comment>
<sequence>MVSAVSKSIKFSPQSDKLLTVAAGCFWGTEHIYRKYFGNRIKDYKVGYANGDESQKDSSDSVSYKRVCSGETQFAEVLQISFDPKAVSLKELVDFFFRIHDPTTTNSQGPDVGTQYRSAILAHTQEDLEECHKLKEQWQPKWGNKIVTEVTMCTNFYDAEDYHQLYLNNNPQGYACPTHYVRDL</sequence>
<name>A0A0P1KW30_9SACH</name>
<dbReference type="Pfam" id="PF01625">
    <property type="entry name" value="PMSR"/>
    <property type="match status" value="1"/>
</dbReference>
<dbReference type="EC" id="1.8.4.11" evidence="2"/>
<dbReference type="OrthoDB" id="77405at2759"/>
<dbReference type="EMBL" id="LN890536">
    <property type="protein sequence ID" value="CUS24200.1"/>
    <property type="molecule type" value="Genomic_DNA"/>
</dbReference>
<accession>A0A0P1KW30</accession>
<organism evidence="9 10">
    <name type="scientific">Lachancea quebecensis</name>
    <dbReference type="NCBI Taxonomy" id="1654605"/>
    <lineage>
        <taxon>Eukaryota</taxon>
        <taxon>Fungi</taxon>
        <taxon>Dikarya</taxon>
        <taxon>Ascomycota</taxon>
        <taxon>Saccharomycotina</taxon>
        <taxon>Saccharomycetes</taxon>
        <taxon>Saccharomycetales</taxon>
        <taxon>Saccharomycetaceae</taxon>
        <taxon>Lachancea</taxon>
    </lineage>
</organism>
<dbReference type="AlphaFoldDB" id="A0A0P1KW30"/>
<evidence type="ECO:0000256" key="6">
    <source>
        <dbReference type="ARBA" id="ARBA00047806"/>
    </source>
</evidence>
<evidence type="ECO:0000313" key="10">
    <source>
        <dbReference type="Proteomes" id="UP000236544"/>
    </source>
</evidence>
<dbReference type="PANTHER" id="PTHR42799:SF2">
    <property type="entry name" value="MITOCHONDRIAL PEPTIDE METHIONINE SULFOXIDE REDUCTASE"/>
    <property type="match status" value="1"/>
</dbReference>
<evidence type="ECO:0000256" key="4">
    <source>
        <dbReference type="ARBA" id="ARBA00030273"/>
    </source>
</evidence>
<evidence type="ECO:0000256" key="7">
    <source>
        <dbReference type="ARBA" id="ARBA00048782"/>
    </source>
</evidence>
<dbReference type="NCBIfam" id="TIGR00401">
    <property type="entry name" value="msrA"/>
    <property type="match status" value="1"/>
</dbReference>
<dbReference type="GO" id="GO:0008113">
    <property type="term" value="F:peptide-methionine (S)-S-oxide reductase activity"/>
    <property type="evidence" value="ECO:0007669"/>
    <property type="project" value="UniProtKB-EC"/>
</dbReference>
<dbReference type="GO" id="GO:0034599">
    <property type="term" value="P:cellular response to oxidative stress"/>
    <property type="evidence" value="ECO:0007669"/>
    <property type="project" value="UniProtKB-ARBA"/>
</dbReference>
<dbReference type="Proteomes" id="UP000236544">
    <property type="component" value="Unassembled WGS sequence"/>
</dbReference>
<dbReference type="SUPFAM" id="SSF55068">
    <property type="entry name" value="Peptide methionine sulfoxide reductase"/>
    <property type="match status" value="1"/>
</dbReference>
<reference evidence="10" key="1">
    <citation type="submission" date="2015-10" db="EMBL/GenBank/DDBJ databases">
        <authorList>
            <person name="Devillers H."/>
        </authorList>
    </citation>
    <scope>NUCLEOTIDE SEQUENCE [LARGE SCALE GENOMIC DNA]</scope>
</reference>
<dbReference type="FunFam" id="3.30.1060.10:FF:000006">
    <property type="entry name" value="Peptide methionine sulfoxide reductase"/>
    <property type="match status" value="1"/>
</dbReference>
<proteinExistence type="inferred from homology"/>
<evidence type="ECO:0000256" key="2">
    <source>
        <dbReference type="ARBA" id="ARBA00012502"/>
    </source>
</evidence>
<keyword evidence="10" id="KW-1185">Reference proteome</keyword>
<dbReference type="InterPro" id="IPR036509">
    <property type="entry name" value="Met_Sox_Rdtase_MsrA_sf"/>
</dbReference>
<dbReference type="GO" id="GO:0005737">
    <property type="term" value="C:cytoplasm"/>
    <property type="evidence" value="ECO:0007669"/>
    <property type="project" value="TreeGrafter"/>
</dbReference>
<gene>
    <name evidence="9" type="ORF">LAQU0_S14e02454g</name>
</gene>
<comment type="catalytic activity">
    <reaction evidence="7">
        <text>[thioredoxin]-disulfide + L-methionine + H2O = L-methionine (S)-S-oxide + [thioredoxin]-dithiol</text>
        <dbReference type="Rhea" id="RHEA:19993"/>
        <dbReference type="Rhea" id="RHEA-COMP:10698"/>
        <dbReference type="Rhea" id="RHEA-COMP:10700"/>
        <dbReference type="ChEBI" id="CHEBI:15377"/>
        <dbReference type="ChEBI" id="CHEBI:29950"/>
        <dbReference type="ChEBI" id="CHEBI:50058"/>
        <dbReference type="ChEBI" id="CHEBI:57844"/>
        <dbReference type="ChEBI" id="CHEBI:58772"/>
        <dbReference type="EC" id="1.8.4.11"/>
    </reaction>
</comment>